<proteinExistence type="predicted"/>
<name>A0A8X6I5R2_9ARAC</name>
<sequence length="75" mass="8951">MSVKMVECIANFSEEGFSFVEFVQVKTPNQNLKMCQRENFQFLFLERQRMTVLPSRIFNQSKQLETKSFSFIKDD</sequence>
<evidence type="ECO:0000313" key="2">
    <source>
        <dbReference type="Proteomes" id="UP000886998"/>
    </source>
</evidence>
<dbReference type="EMBL" id="BMAV01024326">
    <property type="protein sequence ID" value="GFS32200.1"/>
    <property type="molecule type" value="Genomic_DNA"/>
</dbReference>
<gene>
    <name evidence="1" type="ORF">TNIN_95971</name>
</gene>
<accession>A0A8X6I5R2</accession>
<keyword evidence="2" id="KW-1185">Reference proteome</keyword>
<protein>
    <submittedName>
        <fullName evidence="1">Uncharacterized protein</fullName>
    </submittedName>
</protein>
<dbReference type="Proteomes" id="UP000886998">
    <property type="component" value="Unassembled WGS sequence"/>
</dbReference>
<comment type="caution">
    <text evidence="1">The sequence shown here is derived from an EMBL/GenBank/DDBJ whole genome shotgun (WGS) entry which is preliminary data.</text>
</comment>
<evidence type="ECO:0000313" key="1">
    <source>
        <dbReference type="EMBL" id="GFS32200.1"/>
    </source>
</evidence>
<organism evidence="1 2">
    <name type="scientific">Trichonephila inaurata madagascariensis</name>
    <dbReference type="NCBI Taxonomy" id="2747483"/>
    <lineage>
        <taxon>Eukaryota</taxon>
        <taxon>Metazoa</taxon>
        <taxon>Ecdysozoa</taxon>
        <taxon>Arthropoda</taxon>
        <taxon>Chelicerata</taxon>
        <taxon>Arachnida</taxon>
        <taxon>Araneae</taxon>
        <taxon>Araneomorphae</taxon>
        <taxon>Entelegynae</taxon>
        <taxon>Araneoidea</taxon>
        <taxon>Nephilidae</taxon>
        <taxon>Trichonephila</taxon>
        <taxon>Trichonephila inaurata</taxon>
    </lineage>
</organism>
<dbReference type="AlphaFoldDB" id="A0A8X6I5R2"/>
<reference evidence="1" key="1">
    <citation type="submission" date="2020-08" db="EMBL/GenBank/DDBJ databases">
        <title>Multicomponent nature underlies the extraordinary mechanical properties of spider dragline silk.</title>
        <authorList>
            <person name="Kono N."/>
            <person name="Nakamura H."/>
            <person name="Mori M."/>
            <person name="Yoshida Y."/>
            <person name="Ohtoshi R."/>
            <person name="Malay A.D."/>
            <person name="Moran D.A.P."/>
            <person name="Tomita M."/>
            <person name="Numata K."/>
            <person name="Arakawa K."/>
        </authorList>
    </citation>
    <scope>NUCLEOTIDE SEQUENCE</scope>
</reference>